<feature type="region of interest" description="Disordered" evidence="2">
    <location>
        <begin position="873"/>
        <end position="892"/>
    </location>
</feature>
<feature type="compositionally biased region" description="Basic residues" evidence="2">
    <location>
        <begin position="873"/>
        <end position="883"/>
    </location>
</feature>
<keyword evidence="3" id="KW-1185">Reference proteome</keyword>
<evidence type="ECO:0000256" key="2">
    <source>
        <dbReference type="SAM" id="MobiDB-lite"/>
    </source>
</evidence>
<dbReference type="GO" id="GO:0003690">
    <property type="term" value="F:double-stranded DNA binding"/>
    <property type="evidence" value="ECO:0007669"/>
    <property type="project" value="TreeGrafter"/>
</dbReference>
<name>A0A6P7IM05_9TELE</name>
<feature type="coiled-coil region" evidence="1">
    <location>
        <begin position="513"/>
        <end position="607"/>
    </location>
</feature>
<dbReference type="PANTHER" id="PTHR46918">
    <property type="entry name" value="SYNAPTONEMAL COMPLEX PROTEIN 1"/>
    <property type="match status" value="1"/>
</dbReference>
<dbReference type="GO" id="GO:0000802">
    <property type="term" value="C:transverse filament"/>
    <property type="evidence" value="ECO:0007669"/>
    <property type="project" value="TreeGrafter"/>
</dbReference>
<dbReference type="FunCoup" id="A0A6P7IM05">
    <property type="interactions" value="499"/>
</dbReference>
<dbReference type="GO" id="GO:0051878">
    <property type="term" value="P:lateral element assembly"/>
    <property type="evidence" value="ECO:0007669"/>
    <property type="project" value="TreeGrafter"/>
</dbReference>
<feature type="compositionally biased region" description="Basic and acidic residues" evidence="2">
    <location>
        <begin position="802"/>
        <end position="822"/>
    </location>
</feature>
<gene>
    <name evidence="4" type="primary">sycp1</name>
</gene>
<dbReference type="GO" id="GO:0000711">
    <property type="term" value="P:meiotic DNA repair synthesis"/>
    <property type="evidence" value="ECO:0007669"/>
    <property type="project" value="TreeGrafter"/>
</dbReference>
<dbReference type="Proteomes" id="UP000515145">
    <property type="component" value="Chromosome 5"/>
</dbReference>
<keyword evidence="1" id="KW-0175">Coiled coil</keyword>
<dbReference type="PANTHER" id="PTHR46918:SF1">
    <property type="entry name" value="SYNAPTONEMAL COMPLEX PROTEIN 1"/>
    <property type="match status" value="1"/>
</dbReference>
<dbReference type="InterPro" id="IPR008827">
    <property type="entry name" value="SYCP1"/>
</dbReference>
<dbReference type="GO" id="GO:0001673">
    <property type="term" value="C:male germ cell nucleus"/>
    <property type="evidence" value="ECO:0007669"/>
    <property type="project" value="TreeGrafter"/>
</dbReference>
<dbReference type="GO" id="GO:0000801">
    <property type="term" value="C:central element"/>
    <property type="evidence" value="ECO:0007669"/>
    <property type="project" value="TreeGrafter"/>
</dbReference>
<dbReference type="OrthoDB" id="10064612at2759"/>
<dbReference type="InParanoid" id="A0A6P7IM05"/>
<feature type="region of interest" description="Disordered" evidence="2">
    <location>
        <begin position="802"/>
        <end position="834"/>
    </location>
</feature>
<evidence type="ECO:0000313" key="4">
    <source>
        <dbReference type="RefSeq" id="XP_028261359.1"/>
    </source>
</evidence>
<dbReference type="GO" id="GO:0051026">
    <property type="term" value="P:chiasma assembly"/>
    <property type="evidence" value="ECO:0007669"/>
    <property type="project" value="TreeGrafter"/>
</dbReference>
<evidence type="ECO:0000313" key="3">
    <source>
        <dbReference type="Proteomes" id="UP000515145"/>
    </source>
</evidence>
<accession>A0A6P7IM05</accession>
<feature type="coiled-coil region" evidence="1">
    <location>
        <begin position="208"/>
        <end position="470"/>
    </location>
</feature>
<dbReference type="GeneID" id="114435675"/>
<evidence type="ECO:0000256" key="1">
    <source>
        <dbReference type="SAM" id="Coils"/>
    </source>
</evidence>
<sequence length="1000" mass="115541">MMDRDRGFNFKLLVPPRVKSGQISAVRPQEKAADSCVDFMNMLQQSQTEQSMAVPPVLPTKPTRQDFTRMKVVQPMEKDENICSMGQLYTKLFDEVEKMQCWKAKVDSDTAQKERKLQDNKRTMETQRKAIQELQFEVESLSIKLEEQMGENEDLRNKNGATTNLCHVLKETFQWTTEKMQLFESEREETHQLFMQNSETIKKMVAAFESLHLRVEADQQEMEKVKEDVLQFEDLKQKYYQEYKMKDEEVGLLHTKLKEKESELQNLLLELNNIQKHSRELQEATDQQLELVKSYKAEQESLLQKLHNAELRCKEAQKSQEAAAAALEQSKKEYAQIIRSKELSLQELNRIKDQHAEKMEQIQKTVQELRNSLASEIQKVEELEHKLLASNNELEKKNTLIENLMKETAKKDGLIKIIEDKLDIQSKSIESMKGKIDASEARMEELVVELSKKAEENQTLKNEAERTFAETHLLKQACEAAERAQEGFMNKATLTEIKVQELEGQLVTELKKSKECSSQMERLKETVMEHEAKYQELLSAFNELQSEKMTIQQQCENRLSDVKSVEAVIKKSEEELKGEIQRLEEENQRLQRENDSFKTRIQDKCEEAETLYTEIDAKFELLQEHVTEKENQIKAVGAKLRRLGEKLQMKSKAQEEYKKENKLLKKQIAKEIEKSSQLETVVNSLNEESHDLTRLKEDHQKLLEDLNSKSTFTAELENEVKRLRLTSAEAVKNKEDTELKCQQKIADMLALMEKHKSQYDRMVEEKDAELDEKKKKEIEAVAHAKALELDLSKHQKEIEDLKKQLKTEPTEKSTADSRERQGSRSQTPSSKMHIFDFSRTWKTPFHSKDDGSNEVMKKVESAAESIGTHCGATRKTKPIRAKHTNTPGGITERVGRTSKIESYRVLTPPSAEKTAKWPTIELDPKSDSPVQKDLLTFVDVPTPAPHCKLSIFDKIQSPATRKSPGSSLKQAAMKRMRDAGWTAVTGRDIKKKKTSEKIFA</sequence>
<dbReference type="Pfam" id="PF05483">
    <property type="entry name" value="SCP-1"/>
    <property type="match status" value="2"/>
</dbReference>
<dbReference type="AlphaFoldDB" id="A0A6P7IM05"/>
<proteinExistence type="predicted"/>
<dbReference type="RefSeq" id="XP_028261359.1">
    <property type="nucleotide sequence ID" value="XM_028405558.1"/>
</dbReference>
<feature type="region of interest" description="Disordered" evidence="2">
    <location>
        <begin position="958"/>
        <end position="987"/>
    </location>
</feature>
<feature type="compositionally biased region" description="Polar residues" evidence="2">
    <location>
        <begin position="958"/>
        <end position="969"/>
    </location>
</feature>
<protein>
    <submittedName>
        <fullName evidence="4">Synaptonemal complex protein 1 isoform X1</fullName>
    </submittedName>
</protein>
<reference evidence="4" key="1">
    <citation type="submission" date="2025-08" db="UniProtKB">
        <authorList>
            <consortium name="RefSeq"/>
        </authorList>
    </citation>
    <scope>IDENTIFICATION</scope>
</reference>
<feature type="coiled-coil region" evidence="1">
    <location>
        <begin position="114"/>
        <end position="158"/>
    </location>
</feature>
<organism evidence="3 4">
    <name type="scientific">Parambassis ranga</name>
    <name type="common">Indian glassy fish</name>
    <dbReference type="NCBI Taxonomy" id="210632"/>
    <lineage>
        <taxon>Eukaryota</taxon>
        <taxon>Metazoa</taxon>
        <taxon>Chordata</taxon>
        <taxon>Craniata</taxon>
        <taxon>Vertebrata</taxon>
        <taxon>Euteleostomi</taxon>
        <taxon>Actinopterygii</taxon>
        <taxon>Neopterygii</taxon>
        <taxon>Teleostei</taxon>
        <taxon>Neoteleostei</taxon>
        <taxon>Acanthomorphata</taxon>
        <taxon>Ovalentaria</taxon>
        <taxon>Ambassidae</taxon>
        <taxon>Parambassis</taxon>
    </lineage>
</organism>
<dbReference type="CTD" id="6847"/>